<evidence type="ECO:0000313" key="2">
    <source>
        <dbReference type="Proteomes" id="UP000321570"/>
    </source>
</evidence>
<dbReference type="Proteomes" id="UP000321570">
    <property type="component" value="Unassembled WGS sequence"/>
</dbReference>
<gene>
    <name evidence="1" type="ORF">WMSIL1_LOCUS12024</name>
</gene>
<protein>
    <submittedName>
        <fullName evidence="1">Uncharacterized protein</fullName>
    </submittedName>
</protein>
<proteinExistence type="predicted"/>
<reference evidence="1 2" key="1">
    <citation type="submission" date="2019-07" db="EMBL/GenBank/DDBJ databases">
        <authorList>
            <person name="Jastrzebski P J."/>
            <person name="Paukszto L."/>
            <person name="Jastrzebski P J."/>
        </authorList>
    </citation>
    <scope>NUCLEOTIDE SEQUENCE [LARGE SCALE GENOMIC DNA]</scope>
    <source>
        <strain evidence="1 2">WMS-il1</strain>
    </source>
</reference>
<dbReference type="EMBL" id="CABIJS010000566">
    <property type="protein sequence ID" value="VUZ53690.1"/>
    <property type="molecule type" value="Genomic_DNA"/>
</dbReference>
<evidence type="ECO:0000313" key="1">
    <source>
        <dbReference type="EMBL" id="VUZ53690.1"/>
    </source>
</evidence>
<name>A0A564Z2P0_HYMDI</name>
<sequence>MISPICFPHKNNARVSVTGSYASCSSLFHTTLLSLSVTRINTRCGFLEYIFRLINSWYSAPRSLLALTQLVTVIAVVIC</sequence>
<dbReference type="AlphaFoldDB" id="A0A564Z2P0"/>
<organism evidence="1 2">
    <name type="scientific">Hymenolepis diminuta</name>
    <name type="common">Rat tapeworm</name>
    <dbReference type="NCBI Taxonomy" id="6216"/>
    <lineage>
        <taxon>Eukaryota</taxon>
        <taxon>Metazoa</taxon>
        <taxon>Spiralia</taxon>
        <taxon>Lophotrochozoa</taxon>
        <taxon>Platyhelminthes</taxon>
        <taxon>Cestoda</taxon>
        <taxon>Eucestoda</taxon>
        <taxon>Cyclophyllidea</taxon>
        <taxon>Hymenolepididae</taxon>
        <taxon>Hymenolepis</taxon>
    </lineage>
</organism>
<keyword evidence="2" id="KW-1185">Reference proteome</keyword>
<accession>A0A564Z2P0</accession>